<feature type="domain" description="Inner membrane protein YgaP-like transmembrane" evidence="3">
    <location>
        <begin position="27"/>
        <end position="88"/>
    </location>
</feature>
<evidence type="ECO:0000259" key="3">
    <source>
        <dbReference type="Pfam" id="PF11127"/>
    </source>
</evidence>
<evidence type="ECO:0000313" key="4">
    <source>
        <dbReference type="EMBL" id="SFW14010.1"/>
    </source>
</evidence>
<dbReference type="Proteomes" id="UP001326715">
    <property type="component" value="Chromosome"/>
</dbReference>
<dbReference type="InterPro" id="IPR005031">
    <property type="entry name" value="COQ10_START"/>
</dbReference>
<dbReference type="STRING" id="1004.SAMN05661012_00193"/>
<reference evidence="5 7" key="2">
    <citation type="submission" date="2023-11" db="EMBL/GenBank/DDBJ databases">
        <title>MicrobeMod: A computational toolkit for identifying prokaryotic methylation and restriction-modification with nanopore sequencing.</title>
        <authorList>
            <person name="Crits-Christoph A."/>
            <person name="Kang S.C."/>
            <person name="Lee H."/>
            <person name="Ostrov N."/>
        </authorList>
    </citation>
    <scope>NUCLEOTIDE SEQUENCE [LARGE SCALE GENOMIC DNA]</scope>
    <source>
        <strain evidence="5 7">ATCC 23090</strain>
    </source>
</reference>
<evidence type="ECO:0000313" key="7">
    <source>
        <dbReference type="Proteomes" id="UP001326715"/>
    </source>
</evidence>
<dbReference type="Proteomes" id="UP000183788">
    <property type="component" value="Unassembled WGS sequence"/>
</dbReference>
<dbReference type="InterPro" id="IPR021309">
    <property type="entry name" value="YgaP-like_TM"/>
</dbReference>
<dbReference type="Pfam" id="PF11127">
    <property type="entry name" value="YgaP-like_TM"/>
    <property type="match status" value="1"/>
</dbReference>
<dbReference type="PANTHER" id="PTHR33824">
    <property type="entry name" value="POLYKETIDE CYCLASE/DEHYDRASE AND LIPID TRANSPORT SUPERFAMILY PROTEIN"/>
    <property type="match status" value="1"/>
</dbReference>
<organism evidence="4 6">
    <name type="scientific">Chitinophaga sancti</name>
    <dbReference type="NCBI Taxonomy" id="1004"/>
    <lineage>
        <taxon>Bacteria</taxon>
        <taxon>Pseudomonadati</taxon>
        <taxon>Bacteroidota</taxon>
        <taxon>Chitinophagia</taxon>
        <taxon>Chitinophagales</taxon>
        <taxon>Chitinophagaceae</taxon>
        <taxon>Chitinophaga</taxon>
    </lineage>
</organism>
<dbReference type="EMBL" id="FPIZ01000001">
    <property type="protein sequence ID" value="SFW14010.1"/>
    <property type="molecule type" value="Genomic_DNA"/>
</dbReference>
<evidence type="ECO:0000313" key="6">
    <source>
        <dbReference type="Proteomes" id="UP000183788"/>
    </source>
</evidence>
<dbReference type="Gene3D" id="3.30.530.20">
    <property type="match status" value="1"/>
</dbReference>
<accession>A0A1K1LT26</accession>
<dbReference type="InterPro" id="IPR047137">
    <property type="entry name" value="ORF3"/>
</dbReference>
<keyword evidence="7" id="KW-1185">Reference proteome</keyword>
<dbReference type="SUPFAM" id="SSF55961">
    <property type="entry name" value="Bet v1-like"/>
    <property type="match status" value="1"/>
</dbReference>
<dbReference type="Pfam" id="PF03364">
    <property type="entry name" value="Polyketide_cyc"/>
    <property type="match status" value="1"/>
</dbReference>
<dbReference type="AlphaFoldDB" id="A0A1K1LT26"/>
<comment type="similarity">
    <text evidence="1">Belongs to the ribosome association toxin RatA family.</text>
</comment>
<reference evidence="4 6" key="1">
    <citation type="submission" date="2016-11" db="EMBL/GenBank/DDBJ databases">
        <authorList>
            <person name="Jaros S."/>
            <person name="Januszkiewicz K."/>
            <person name="Wedrychowicz H."/>
        </authorList>
    </citation>
    <scope>NUCLEOTIDE SEQUENCE [LARGE SCALE GENOMIC DNA]</scope>
    <source>
        <strain evidence="4 6">DSM 784</strain>
    </source>
</reference>
<dbReference type="CDD" id="cd07817">
    <property type="entry name" value="SRPBCC_8"/>
    <property type="match status" value="1"/>
</dbReference>
<feature type="domain" description="Coenzyme Q-binding protein COQ10 START" evidence="2">
    <location>
        <begin position="105"/>
        <end position="224"/>
    </location>
</feature>
<evidence type="ECO:0000259" key="2">
    <source>
        <dbReference type="Pfam" id="PF03364"/>
    </source>
</evidence>
<proteinExistence type="inferred from homology"/>
<dbReference type="RefSeq" id="WP_083571300.1">
    <property type="nucleotide sequence ID" value="NZ_CBHWAX010000003.1"/>
</dbReference>
<sequence length="242" mass="26570">MSKYNHPLNGHGEPRATALYEHSNVLNVSKPGRIASIVGGAMMTTSAISGINKHPIRSLLRLIAGGYLLYRGISGNCPISAVAGRSSSDKHNSAINIRTKFIVDKPRFEVYNFWRSVENLPHFMRHLAVVTETDSHHSHWVATGPGKLGTIEWDAEIIKDEPGEMIGWRSAPGSDLVTAGKITFSDAISGGTDMEVIITYRPPAGYVGTGLAWILNPAFENMIRKDILRFKNYVETGEIQTL</sequence>
<dbReference type="PANTHER" id="PTHR33824:SF7">
    <property type="entry name" value="POLYKETIDE CYCLASE_DEHYDRASE AND LIPID TRANSPORT SUPERFAMILY PROTEIN"/>
    <property type="match status" value="1"/>
</dbReference>
<evidence type="ECO:0000313" key="5">
    <source>
        <dbReference type="EMBL" id="WQG89505.1"/>
    </source>
</evidence>
<gene>
    <name evidence="4" type="ORF">SAMN05661012_00193</name>
    <name evidence="5" type="ORF">SR876_31735</name>
</gene>
<dbReference type="InterPro" id="IPR023393">
    <property type="entry name" value="START-like_dom_sf"/>
</dbReference>
<dbReference type="EMBL" id="CP140154">
    <property type="protein sequence ID" value="WQG89505.1"/>
    <property type="molecule type" value="Genomic_DNA"/>
</dbReference>
<dbReference type="OrthoDB" id="9797595at2"/>
<name>A0A1K1LT26_9BACT</name>
<protein>
    <submittedName>
        <fullName evidence="5">SRPBCC family protein</fullName>
    </submittedName>
    <submittedName>
        <fullName evidence="4">Uncharacterized membrane protein</fullName>
    </submittedName>
</protein>
<evidence type="ECO:0000256" key="1">
    <source>
        <dbReference type="ARBA" id="ARBA00008918"/>
    </source>
</evidence>